<dbReference type="GO" id="GO:0016740">
    <property type="term" value="F:transferase activity"/>
    <property type="evidence" value="ECO:0007669"/>
    <property type="project" value="UniProtKB-KW"/>
</dbReference>
<proteinExistence type="predicted"/>
<name>A0ABU8S7U0_9SPHN</name>
<dbReference type="PANTHER" id="PTHR36451">
    <property type="entry name" value="PAPS-DEPENDENT SULFOTRANSFERASE STF3"/>
    <property type="match status" value="1"/>
</dbReference>
<sequence>MSLDASAILAEAQDKAGFADSEPVIASNLEVLCASLNSVGNLSTDGEAAAWRALVTRQADRIGGLKWCAEHPEILVEPIDALFLCGLPRSGTTYFQYLFDRDRRFQLVRTWQSLVPLPPPAADAQSVAERKAFAHEIRARTRPAEPENFAALHLYDEDGSDECHAFLEQGVTAAGFHNVYDVPTYFDWLISHCDPVPAYEVHKRQLQLLQWRGMHKPWALKYPNHVLFMDAICAVHPAARFAITHRDPLQVLASIAKMTLTLRKTRYDTVDPARVGEQMLHFIEAHIARIMAFADGPEAHRVVHVDYYALVANPAEEMVRIHTALGIESPPDVIAEIAGWRRENPKNARGANDYALAQFGLSADAVEERFATYRQRFAIPREADAIKELSE</sequence>
<protein>
    <submittedName>
        <fullName evidence="1">Sulfotransferase</fullName>
        <ecNumber evidence="1">2.8.2.-</ecNumber>
    </submittedName>
</protein>
<organism evidence="1 2">
    <name type="scientific">Novosphingobium aquae</name>
    <dbReference type="NCBI Taxonomy" id="3133435"/>
    <lineage>
        <taxon>Bacteria</taxon>
        <taxon>Pseudomonadati</taxon>
        <taxon>Pseudomonadota</taxon>
        <taxon>Alphaproteobacteria</taxon>
        <taxon>Sphingomonadales</taxon>
        <taxon>Sphingomonadaceae</taxon>
        <taxon>Novosphingobium</taxon>
    </lineage>
</organism>
<dbReference type="InterPro" id="IPR052736">
    <property type="entry name" value="Stf3_sulfotransferase"/>
</dbReference>
<comment type="caution">
    <text evidence="1">The sequence shown here is derived from an EMBL/GenBank/DDBJ whole genome shotgun (WGS) entry which is preliminary data.</text>
</comment>
<dbReference type="InterPro" id="IPR027417">
    <property type="entry name" value="P-loop_NTPase"/>
</dbReference>
<gene>
    <name evidence="1" type="ORF">WG900_08635</name>
</gene>
<dbReference type="EC" id="2.8.2.-" evidence="1"/>
<dbReference type="Proteomes" id="UP001379235">
    <property type="component" value="Unassembled WGS sequence"/>
</dbReference>
<dbReference type="RefSeq" id="WP_339966333.1">
    <property type="nucleotide sequence ID" value="NZ_JBBHJY010000003.1"/>
</dbReference>
<keyword evidence="2" id="KW-1185">Reference proteome</keyword>
<dbReference type="SUPFAM" id="SSF52540">
    <property type="entry name" value="P-loop containing nucleoside triphosphate hydrolases"/>
    <property type="match status" value="1"/>
</dbReference>
<dbReference type="Gene3D" id="3.40.50.300">
    <property type="entry name" value="P-loop containing nucleotide triphosphate hydrolases"/>
    <property type="match status" value="1"/>
</dbReference>
<keyword evidence="1" id="KW-0808">Transferase</keyword>
<reference evidence="1 2" key="1">
    <citation type="submission" date="2024-03" db="EMBL/GenBank/DDBJ databases">
        <authorList>
            <person name="Jo J.-H."/>
        </authorList>
    </citation>
    <scope>NUCLEOTIDE SEQUENCE [LARGE SCALE GENOMIC DNA]</scope>
    <source>
        <strain evidence="1 2">AS3R-12</strain>
    </source>
</reference>
<dbReference type="PANTHER" id="PTHR36451:SF1">
    <property type="entry name" value="OMEGA-HYDROXY-BETA-DIHYDROMENAQUINONE-9 SULFOTRANSFERASE STF3"/>
    <property type="match status" value="1"/>
</dbReference>
<accession>A0ABU8S7U0</accession>
<dbReference type="Pfam" id="PF13469">
    <property type="entry name" value="Sulfotransfer_3"/>
    <property type="match status" value="1"/>
</dbReference>
<evidence type="ECO:0000313" key="1">
    <source>
        <dbReference type="EMBL" id="MEJ6009986.1"/>
    </source>
</evidence>
<evidence type="ECO:0000313" key="2">
    <source>
        <dbReference type="Proteomes" id="UP001379235"/>
    </source>
</evidence>
<dbReference type="EMBL" id="JBBHJY010000003">
    <property type="protein sequence ID" value="MEJ6009986.1"/>
    <property type="molecule type" value="Genomic_DNA"/>
</dbReference>